<reference evidence="3" key="1">
    <citation type="submission" date="2020-05" db="EMBL/GenBank/DDBJ databases">
        <authorList>
            <person name="Chiriac C."/>
            <person name="Salcher M."/>
            <person name="Ghai R."/>
            <person name="Kavagutti S V."/>
        </authorList>
    </citation>
    <scope>NUCLEOTIDE SEQUENCE</scope>
</reference>
<sequence>MTTIENKSLFVPSLEKTSHYIPRTFIGGVTEDAMYDFALTNNMNILIEGDAGTGKTTSALAYASKRHMNFFAVPCNSAIDFTQLIGGLFPDADGKLKWVDGAITKIVREGGLLLINELNNAPKNLSQYLMSLLDDRRSITLMSHDNEVINAHPDLLIVADQNPNYRGTQLLNEAWKDRFEIKLRFDYDNTIEKKIIKSSSLLELANGMRSTSRRDDHASDRGTIFETPVSPRILKTFEKLAKGLSFDFACDVFVNNFTDEERPAVKMLLEGTAYNIREELDLDTNKITTEHDQA</sequence>
<dbReference type="PANTHER" id="PTHR42759">
    <property type="entry name" value="MOXR FAMILY PROTEIN"/>
    <property type="match status" value="1"/>
</dbReference>
<dbReference type="EMBL" id="LR796981">
    <property type="protein sequence ID" value="CAB4179387.1"/>
    <property type="molecule type" value="Genomic_DNA"/>
</dbReference>
<evidence type="ECO:0000313" key="2">
    <source>
        <dbReference type="EMBL" id="CAB4179387.1"/>
    </source>
</evidence>
<evidence type="ECO:0000313" key="3">
    <source>
        <dbReference type="EMBL" id="CAB4220928.1"/>
    </source>
</evidence>
<dbReference type="InterPro" id="IPR011704">
    <property type="entry name" value="ATPase_dyneun-rel_AAA"/>
</dbReference>
<name>A0A6J5SZL8_9CAUD</name>
<accession>A0A6J5SZL8</accession>
<dbReference type="InterPro" id="IPR050764">
    <property type="entry name" value="CbbQ/NirQ/NorQ/GpvN"/>
</dbReference>
<dbReference type="SUPFAM" id="SSF52540">
    <property type="entry name" value="P-loop containing nucleoside triphosphate hydrolases"/>
    <property type="match status" value="1"/>
</dbReference>
<gene>
    <name evidence="2" type="ORF">UFOVP1033_106</name>
    <name evidence="3" type="ORF">UFOVP1631_106</name>
</gene>
<dbReference type="GO" id="GO:0005524">
    <property type="term" value="F:ATP binding"/>
    <property type="evidence" value="ECO:0007669"/>
    <property type="project" value="InterPro"/>
</dbReference>
<dbReference type="PANTHER" id="PTHR42759:SF1">
    <property type="entry name" value="MAGNESIUM-CHELATASE SUBUNIT CHLD"/>
    <property type="match status" value="1"/>
</dbReference>
<proteinExistence type="predicted"/>
<protein>
    <submittedName>
        <fullName evidence="3">COG0714 MoxR-like ATPases</fullName>
    </submittedName>
</protein>
<dbReference type="Pfam" id="PF07728">
    <property type="entry name" value="AAA_5"/>
    <property type="match status" value="1"/>
</dbReference>
<dbReference type="EMBL" id="LR797501">
    <property type="protein sequence ID" value="CAB4220928.1"/>
    <property type="molecule type" value="Genomic_DNA"/>
</dbReference>
<dbReference type="Gene3D" id="3.40.50.300">
    <property type="entry name" value="P-loop containing nucleotide triphosphate hydrolases"/>
    <property type="match status" value="1"/>
</dbReference>
<dbReference type="InterPro" id="IPR027417">
    <property type="entry name" value="P-loop_NTPase"/>
</dbReference>
<feature type="domain" description="ATPase dynein-related AAA" evidence="1">
    <location>
        <begin position="44"/>
        <end position="179"/>
    </location>
</feature>
<organism evidence="3">
    <name type="scientific">uncultured Caudovirales phage</name>
    <dbReference type="NCBI Taxonomy" id="2100421"/>
    <lineage>
        <taxon>Viruses</taxon>
        <taxon>Duplodnaviria</taxon>
        <taxon>Heunggongvirae</taxon>
        <taxon>Uroviricota</taxon>
        <taxon>Caudoviricetes</taxon>
        <taxon>Peduoviridae</taxon>
        <taxon>Maltschvirus</taxon>
        <taxon>Maltschvirus maltsch</taxon>
    </lineage>
</organism>
<dbReference type="GO" id="GO:0016887">
    <property type="term" value="F:ATP hydrolysis activity"/>
    <property type="evidence" value="ECO:0007669"/>
    <property type="project" value="InterPro"/>
</dbReference>
<evidence type="ECO:0000259" key="1">
    <source>
        <dbReference type="Pfam" id="PF07728"/>
    </source>
</evidence>